<dbReference type="AlphaFoldDB" id="A0A934M8C4"/>
<sequence>MVASVLAAAFFVAVVGIDVFSGRVVLIVDERIVEPPWTTVVGGSVAVVLGAAGRLSLRAPGRLSRVELGLCAGLVGGVALASMAQTIPWIVVVMLLLAFPLVSVIPSWQGPVAILIVLVVVLVVRRRRARDEPEQPVGRHPALLAVAAGFMALSATCALLGSALLSAEDEVVVERGPGGCAVVMTENQFLFNGMLGIYRAVPGSPLAVIVESHPLERHFPLRQDTHAVTFRDGQAHVDLGVAADPVIIAACG</sequence>
<dbReference type="Proteomes" id="UP000602087">
    <property type="component" value="Unassembled WGS sequence"/>
</dbReference>
<keyword evidence="3" id="KW-1185">Reference proteome</keyword>
<feature type="transmembrane region" description="Helical" evidence="1">
    <location>
        <begin position="40"/>
        <end position="57"/>
    </location>
</feature>
<name>A0A934M8C4_9MICO</name>
<dbReference type="RefSeq" id="WP_198732003.1">
    <property type="nucleotide sequence ID" value="NZ_JAEINH010000001.1"/>
</dbReference>
<feature type="transmembrane region" description="Helical" evidence="1">
    <location>
        <begin position="105"/>
        <end position="124"/>
    </location>
</feature>
<keyword evidence="1" id="KW-0472">Membrane</keyword>
<feature type="transmembrane region" description="Helical" evidence="1">
    <location>
        <begin position="144"/>
        <end position="165"/>
    </location>
</feature>
<evidence type="ECO:0000313" key="3">
    <source>
        <dbReference type="Proteomes" id="UP000602087"/>
    </source>
</evidence>
<organism evidence="2 3">
    <name type="scientific">Sanguibacter suaedae</name>
    <dbReference type="NCBI Taxonomy" id="2795737"/>
    <lineage>
        <taxon>Bacteria</taxon>
        <taxon>Bacillati</taxon>
        <taxon>Actinomycetota</taxon>
        <taxon>Actinomycetes</taxon>
        <taxon>Micrococcales</taxon>
        <taxon>Sanguibacteraceae</taxon>
        <taxon>Sanguibacter</taxon>
    </lineage>
</organism>
<keyword evidence="1" id="KW-1133">Transmembrane helix</keyword>
<feature type="transmembrane region" description="Helical" evidence="1">
    <location>
        <begin position="69"/>
        <end position="99"/>
    </location>
</feature>
<gene>
    <name evidence="2" type="ORF">JAV76_00175</name>
</gene>
<keyword evidence="1" id="KW-0812">Transmembrane</keyword>
<protein>
    <submittedName>
        <fullName evidence="2">Uncharacterized protein</fullName>
    </submittedName>
</protein>
<comment type="caution">
    <text evidence="2">The sequence shown here is derived from an EMBL/GenBank/DDBJ whole genome shotgun (WGS) entry which is preliminary data.</text>
</comment>
<evidence type="ECO:0000313" key="2">
    <source>
        <dbReference type="EMBL" id="MBI9113425.1"/>
    </source>
</evidence>
<evidence type="ECO:0000256" key="1">
    <source>
        <dbReference type="SAM" id="Phobius"/>
    </source>
</evidence>
<dbReference type="EMBL" id="JAEINH010000001">
    <property type="protein sequence ID" value="MBI9113425.1"/>
    <property type="molecule type" value="Genomic_DNA"/>
</dbReference>
<reference evidence="2" key="1">
    <citation type="submission" date="2020-12" db="EMBL/GenBank/DDBJ databases">
        <title>Sanguibacter suaedae sp. nov., isolated from Suaeda aralocaspica.</title>
        <authorList>
            <person name="Ma Q."/>
        </authorList>
    </citation>
    <scope>NUCLEOTIDE SEQUENCE</scope>
    <source>
        <strain evidence="2">YZGR15</strain>
    </source>
</reference>
<proteinExistence type="predicted"/>
<accession>A0A934M8C4</accession>